<protein>
    <submittedName>
        <fullName evidence="1">Class I SAM-dependent methyltransferase</fullName>
    </submittedName>
</protein>
<dbReference type="Proteomes" id="UP001231370">
    <property type="component" value="Unassembled WGS sequence"/>
</dbReference>
<dbReference type="Pfam" id="PF13578">
    <property type="entry name" value="Methyltransf_24"/>
    <property type="match status" value="1"/>
</dbReference>
<dbReference type="Gene3D" id="3.40.50.150">
    <property type="entry name" value="Vaccinia Virus protein VP39"/>
    <property type="match status" value="1"/>
</dbReference>
<dbReference type="SUPFAM" id="SSF53335">
    <property type="entry name" value="S-adenosyl-L-methionine-dependent methyltransferases"/>
    <property type="match status" value="1"/>
</dbReference>
<evidence type="ECO:0000313" key="2">
    <source>
        <dbReference type="Proteomes" id="UP001231370"/>
    </source>
</evidence>
<sequence length="209" mass="24183">MLKKILNKIYKSVQPHSAKKQKYSKKEKRDFLFNTLPKQSVGAEIGVHEGEFSQQMIEALSPKELHLIDPWEYQDSNDYKDALYGGKVNDGQKSMDERYARVCDKFSDSIKMGQIKIHRGYSTDVLEKFPDEYFDWIYIDGNHLYEYVKADLQLSLRKVKVNGLITGDDCYLGGWWGDGVVKAVNEFSDNGRVKLIAKRYGQFIFAKQS</sequence>
<reference evidence="1 2" key="1">
    <citation type="submission" date="2023-01" db="EMBL/GenBank/DDBJ databases">
        <title>Novel diversity within Roseofilum (Cyanobacteria; Desertifilaceae) from marine benthic mats with descriptions of four novel species.</title>
        <authorList>
            <person name="Wang Y."/>
            <person name="Berthold D.E."/>
            <person name="Hu J."/>
            <person name="Lefler F.W."/>
            <person name="Laughinghouse H.D. IV."/>
        </authorList>
    </citation>
    <scope>NUCLEOTIDE SEQUENCE [LARGE SCALE GENOMIC DNA]</scope>
    <source>
        <strain evidence="1 2">BLCC-M91</strain>
    </source>
</reference>
<organism evidence="1 2">
    <name type="scientific">Roseofilum halophilum BLCC-M91</name>
    <dbReference type="NCBI Taxonomy" id="3022259"/>
    <lineage>
        <taxon>Bacteria</taxon>
        <taxon>Bacillati</taxon>
        <taxon>Cyanobacteriota</taxon>
        <taxon>Cyanophyceae</taxon>
        <taxon>Desertifilales</taxon>
        <taxon>Desertifilaceae</taxon>
        <taxon>Roseofilum</taxon>
        <taxon>Roseofilum halophilum</taxon>
    </lineage>
</organism>
<accession>A0ABT7BIY4</accession>
<keyword evidence="1" id="KW-0808">Transferase</keyword>
<dbReference type="GO" id="GO:0008168">
    <property type="term" value="F:methyltransferase activity"/>
    <property type="evidence" value="ECO:0007669"/>
    <property type="project" value="UniProtKB-KW"/>
</dbReference>
<keyword evidence="2" id="KW-1185">Reference proteome</keyword>
<gene>
    <name evidence="1" type="ORF">PJF56_05125</name>
</gene>
<keyword evidence="1" id="KW-0489">Methyltransferase</keyword>
<name>A0ABT7BIY4_9CYAN</name>
<dbReference type="GO" id="GO:0032259">
    <property type="term" value="P:methylation"/>
    <property type="evidence" value="ECO:0007669"/>
    <property type="project" value="UniProtKB-KW"/>
</dbReference>
<dbReference type="EMBL" id="JAQPOK010000039">
    <property type="protein sequence ID" value="MDJ1178238.1"/>
    <property type="molecule type" value="Genomic_DNA"/>
</dbReference>
<proteinExistence type="predicted"/>
<comment type="caution">
    <text evidence="1">The sequence shown here is derived from an EMBL/GenBank/DDBJ whole genome shotgun (WGS) entry which is preliminary data.</text>
</comment>
<dbReference type="InterPro" id="IPR029063">
    <property type="entry name" value="SAM-dependent_MTases_sf"/>
</dbReference>
<evidence type="ECO:0000313" key="1">
    <source>
        <dbReference type="EMBL" id="MDJ1178238.1"/>
    </source>
</evidence>
<dbReference type="RefSeq" id="WP_283761561.1">
    <property type="nucleotide sequence ID" value="NZ_JAQPOK010000039.1"/>
</dbReference>